<protein>
    <submittedName>
        <fullName evidence="2">Uncharacterized protein</fullName>
    </submittedName>
</protein>
<gene>
    <name evidence="2" type="ORF">CCUS01_14592</name>
</gene>
<organism evidence="2 3">
    <name type="scientific">Colletotrichum cuscutae</name>
    <dbReference type="NCBI Taxonomy" id="1209917"/>
    <lineage>
        <taxon>Eukaryota</taxon>
        <taxon>Fungi</taxon>
        <taxon>Dikarya</taxon>
        <taxon>Ascomycota</taxon>
        <taxon>Pezizomycotina</taxon>
        <taxon>Sordariomycetes</taxon>
        <taxon>Hypocreomycetidae</taxon>
        <taxon>Glomerellales</taxon>
        <taxon>Glomerellaceae</taxon>
        <taxon>Colletotrichum</taxon>
        <taxon>Colletotrichum acutatum species complex</taxon>
    </lineage>
</organism>
<evidence type="ECO:0000256" key="1">
    <source>
        <dbReference type="SAM" id="SignalP"/>
    </source>
</evidence>
<comment type="caution">
    <text evidence="2">The sequence shown here is derived from an EMBL/GenBank/DDBJ whole genome shotgun (WGS) entry which is preliminary data.</text>
</comment>
<evidence type="ECO:0000313" key="3">
    <source>
        <dbReference type="Proteomes" id="UP001239213"/>
    </source>
</evidence>
<name>A0AAI9Y8S5_9PEZI</name>
<accession>A0AAI9Y8S5</accession>
<reference evidence="2" key="1">
    <citation type="submission" date="2016-11" db="EMBL/GenBank/DDBJ databases">
        <title>The genome sequence of Colletotrichum cuscutae.</title>
        <authorList>
            <person name="Baroncelli R."/>
        </authorList>
    </citation>
    <scope>NUCLEOTIDE SEQUENCE</scope>
    <source>
        <strain evidence="2">IMI 304802</strain>
    </source>
</reference>
<keyword evidence="3" id="KW-1185">Reference proteome</keyword>
<keyword evidence="1" id="KW-0732">Signal</keyword>
<feature type="signal peptide" evidence="1">
    <location>
        <begin position="1"/>
        <end position="20"/>
    </location>
</feature>
<feature type="chain" id="PRO_5042526513" evidence="1">
    <location>
        <begin position="21"/>
        <end position="188"/>
    </location>
</feature>
<dbReference type="AlphaFoldDB" id="A0AAI9Y8S5"/>
<dbReference type="Proteomes" id="UP001239213">
    <property type="component" value="Unassembled WGS sequence"/>
</dbReference>
<feature type="non-terminal residue" evidence="2">
    <location>
        <position position="1"/>
    </location>
</feature>
<dbReference type="EMBL" id="MPDP01000044">
    <property type="protein sequence ID" value="KAK1489866.1"/>
    <property type="molecule type" value="Genomic_DNA"/>
</dbReference>
<proteinExistence type="predicted"/>
<sequence length="188" mass="20878">THVHAVAVSTSLLLASLSSPLPPSVRYIFTYQCHHPRPSLRATGPDLSGDLINRLNATLSHEIFRVAEPRCVNVALHDSLPSFGSYLAICVELVEYLSQHSRLKSESSGRSIRSHRTSTTNKDLTPTIRALRQMKLSLSESTAPRGKSTFSFLCCALLSFVLFSPYPHRISYLRPRFAARTLKKISTA</sequence>
<evidence type="ECO:0000313" key="2">
    <source>
        <dbReference type="EMBL" id="KAK1489866.1"/>
    </source>
</evidence>